<comment type="caution">
    <text evidence="3">The sequence shown here is derived from an EMBL/GenBank/DDBJ whole genome shotgun (WGS) entry which is preliminary data.</text>
</comment>
<dbReference type="AlphaFoldDB" id="A0A8J3NSA5"/>
<feature type="compositionally biased region" description="Low complexity" evidence="1">
    <location>
        <begin position="77"/>
        <end position="102"/>
    </location>
</feature>
<proteinExistence type="predicted"/>
<keyword evidence="4" id="KW-1185">Reference proteome</keyword>
<feature type="region of interest" description="Disordered" evidence="1">
    <location>
        <begin position="1"/>
        <end position="406"/>
    </location>
</feature>
<feature type="compositionally biased region" description="Polar residues" evidence="1">
    <location>
        <begin position="225"/>
        <end position="240"/>
    </location>
</feature>
<dbReference type="Proteomes" id="UP000619293">
    <property type="component" value="Unassembled WGS sequence"/>
</dbReference>
<keyword evidence="2" id="KW-0812">Transmembrane</keyword>
<feature type="compositionally biased region" description="Basic and acidic residues" evidence="1">
    <location>
        <begin position="456"/>
        <end position="467"/>
    </location>
</feature>
<reference evidence="3 4" key="1">
    <citation type="submission" date="2021-01" db="EMBL/GenBank/DDBJ databases">
        <title>Whole genome shotgun sequence of Catellatospora chokoriensis NBRC 107358.</title>
        <authorList>
            <person name="Komaki H."/>
            <person name="Tamura T."/>
        </authorList>
    </citation>
    <scope>NUCLEOTIDE SEQUENCE [LARGE SCALE GENOMIC DNA]</scope>
    <source>
        <strain evidence="3 4">NBRC 107358</strain>
    </source>
</reference>
<keyword evidence="2" id="KW-1133">Transmembrane helix</keyword>
<evidence type="ECO:0000313" key="4">
    <source>
        <dbReference type="Proteomes" id="UP000619293"/>
    </source>
</evidence>
<feature type="compositionally biased region" description="Basic residues" evidence="1">
    <location>
        <begin position="471"/>
        <end position="482"/>
    </location>
</feature>
<feature type="transmembrane region" description="Helical" evidence="2">
    <location>
        <begin position="620"/>
        <end position="640"/>
    </location>
</feature>
<name>A0A8J3NSA5_9ACTN</name>
<feature type="transmembrane region" description="Helical" evidence="2">
    <location>
        <begin position="590"/>
        <end position="613"/>
    </location>
</feature>
<evidence type="ECO:0000256" key="1">
    <source>
        <dbReference type="SAM" id="MobiDB-lite"/>
    </source>
</evidence>
<feature type="compositionally biased region" description="Low complexity" evidence="1">
    <location>
        <begin position="158"/>
        <end position="176"/>
    </location>
</feature>
<feature type="region of interest" description="Disordered" evidence="1">
    <location>
        <begin position="420"/>
        <end position="439"/>
    </location>
</feature>
<gene>
    <name evidence="3" type="ORF">Cch02nite_24740</name>
</gene>
<feature type="compositionally biased region" description="Basic and acidic residues" evidence="1">
    <location>
        <begin position="142"/>
        <end position="155"/>
    </location>
</feature>
<feature type="region of interest" description="Disordered" evidence="1">
    <location>
        <begin position="456"/>
        <end position="482"/>
    </location>
</feature>
<feature type="compositionally biased region" description="Low complexity" evidence="1">
    <location>
        <begin position="346"/>
        <end position="369"/>
    </location>
</feature>
<evidence type="ECO:0000256" key="2">
    <source>
        <dbReference type="SAM" id="Phobius"/>
    </source>
</evidence>
<feature type="transmembrane region" description="Helical" evidence="2">
    <location>
        <begin position="484"/>
        <end position="504"/>
    </location>
</feature>
<evidence type="ECO:0000313" key="3">
    <source>
        <dbReference type="EMBL" id="GIF89030.1"/>
    </source>
</evidence>
<feature type="compositionally biased region" description="Polar residues" evidence="1">
    <location>
        <begin position="249"/>
        <end position="274"/>
    </location>
</feature>
<sequence>MDSLAHDEPNQRVEPGAAPARDEAHPFRPVRPGTLVAPPPPGLVALSAPADTDTPWRRPDDQASAPRVVNAHPSPQPVAVAPASPQPVAGVPASPQVVAGVPMSPQPVANAPVSPRIVAGVPASPPAAPEDLGARPVVPEPPDARQTEPHEHPVHESAAPQPAAPDAAPDAAMPQQVEPDPAQARAAEPDTAPPPAESDPAPDRMPLPDGVAPSPQAESWPQAEASPQTGASPQAESWPQTGAWPQAEASPQTGASPQAESWPQTAASPQTGASPQAGDPVTVGFGEDPAADPEAEHTSGRANPAWLGEPTGGFDLDLPELGGRNPSWLGEPTRRPDPDEPFDQYALPDDAPSAALAAPPVPERPAAAPGQLRGARNAVTVDLANPEDGHAELPDSDSGLPAPGAAAASVSALAPLAAGHRPTAAGVPHTQASGTSAPTEAFTMPVQEVPRESWIDPRLHGGRRRQEAAPARKRAKRPRPPRRAGVAMPLLILFGLVAAFFSWVSAEPLWLAVGHGKTGTLTVTSCAGSGLLQRCVGEFATPARDFTADSVSVLGPPGQAEGLSAPARMVGAGSHRAYVTNGTGGLHLRWMVGLSIVLFCSICIVFATGALRLPGRHERLAAVGLSFAGPLLITIGFLAATF</sequence>
<accession>A0A8J3NSA5</accession>
<feature type="compositionally biased region" description="Basic and acidic residues" evidence="1">
    <location>
        <begin position="1"/>
        <end position="11"/>
    </location>
</feature>
<protein>
    <submittedName>
        <fullName evidence="3">Uncharacterized protein</fullName>
    </submittedName>
</protein>
<dbReference type="EMBL" id="BONG01000012">
    <property type="protein sequence ID" value="GIF89030.1"/>
    <property type="molecule type" value="Genomic_DNA"/>
</dbReference>
<keyword evidence="2" id="KW-0472">Membrane</keyword>
<organism evidence="3 4">
    <name type="scientific">Catellatospora chokoriensis</name>
    <dbReference type="NCBI Taxonomy" id="310353"/>
    <lineage>
        <taxon>Bacteria</taxon>
        <taxon>Bacillati</taxon>
        <taxon>Actinomycetota</taxon>
        <taxon>Actinomycetes</taxon>
        <taxon>Micromonosporales</taxon>
        <taxon>Micromonosporaceae</taxon>
        <taxon>Catellatospora</taxon>
    </lineage>
</organism>